<dbReference type="Gene3D" id="1.10.8.80">
    <property type="entry name" value="Magnesium chelatase subunit I, C-Terminal domain"/>
    <property type="match status" value="1"/>
</dbReference>
<keyword evidence="1" id="KW-0547">Nucleotide-binding</keyword>
<dbReference type="GO" id="GO:0005524">
    <property type="term" value="F:ATP binding"/>
    <property type="evidence" value="ECO:0007669"/>
    <property type="project" value="UniProtKB-KW"/>
</dbReference>
<dbReference type="Pfam" id="PF17863">
    <property type="entry name" value="AAA_lid_2"/>
    <property type="match status" value="1"/>
</dbReference>
<evidence type="ECO:0000256" key="1">
    <source>
        <dbReference type="ARBA" id="ARBA00022741"/>
    </source>
</evidence>
<dbReference type="PANTHER" id="PTHR42759">
    <property type="entry name" value="MOXR FAMILY PROTEIN"/>
    <property type="match status" value="1"/>
</dbReference>
<dbReference type="PANTHER" id="PTHR42759:SF1">
    <property type="entry name" value="MAGNESIUM-CHELATASE SUBUNIT CHLD"/>
    <property type="match status" value="1"/>
</dbReference>
<dbReference type="EMBL" id="QUBQ01000001">
    <property type="protein sequence ID" value="REK76605.1"/>
    <property type="molecule type" value="Genomic_DNA"/>
</dbReference>
<name>A0A371PKX0_9BACL</name>
<dbReference type="AlphaFoldDB" id="A0A371PKX0"/>
<dbReference type="InterPro" id="IPR027417">
    <property type="entry name" value="P-loop_NTPase"/>
</dbReference>
<evidence type="ECO:0000313" key="7">
    <source>
        <dbReference type="Proteomes" id="UP000261905"/>
    </source>
</evidence>
<dbReference type="GO" id="GO:0016887">
    <property type="term" value="F:ATP hydrolysis activity"/>
    <property type="evidence" value="ECO:0007669"/>
    <property type="project" value="InterPro"/>
</dbReference>
<evidence type="ECO:0000313" key="6">
    <source>
        <dbReference type="EMBL" id="REK76605.1"/>
    </source>
</evidence>
<dbReference type="Pfam" id="PF07726">
    <property type="entry name" value="AAA_3"/>
    <property type="match status" value="1"/>
</dbReference>
<evidence type="ECO:0000259" key="4">
    <source>
        <dbReference type="Pfam" id="PF07726"/>
    </source>
</evidence>
<dbReference type="RefSeq" id="WP_116043633.1">
    <property type="nucleotide sequence ID" value="NZ_QUBQ01000001.1"/>
</dbReference>
<dbReference type="PIRSF" id="PIRSF002849">
    <property type="entry name" value="AAA_ATPase_chaperone_MoxR_prd"/>
    <property type="match status" value="1"/>
</dbReference>
<organism evidence="6 7">
    <name type="scientific">Paenibacillus paeoniae</name>
    <dbReference type="NCBI Taxonomy" id="2292705"/>
    <lineage>
        <taxon>Bacteria</taxon>
        <taxon>Bacillati</taxon>
        <taxon>Bacillota</taxon>
        <taxon>Bacilli</taxon>
        <taxon>Bacillales</taxon>
        <taxon>Paenibacillaceae</taxon>
        <taxon>Paenibacillus</taxon>
    </lineage>
</organism>
<comment type="similarity">
    <text evidence="3">Belongs to the MoxR family.</text>
</comment>
<feature type="domain" description="ATPase AAA-3" evidence="4">
    <location>
        <begin position="45"/>
        <end position="178"/>
    </location>
</feature>
<reference evidence="6 7" key="1">
    <citation type="submission" date="2018-08" db="EMBL/GenBank/DDBJ databases">
        <title>Paenibacillus sp. M4BSY-1, whole genome shotgun sequence.</title>
        <authorList>
            <person name="Tuo L."/>
        </authorList>
    </citation>
    <scope>NUCLEOTIDE SEQUENCE [LARGE SCALE GENOMIC DNA]</scope>
    <source>
        <strain evidence="6 7">M4BSY-1</strain>
    </source>
</reference>
<protein>
    <submittedName>
        <fullName evidence="6">AAA family ATPase</fullName>
    </submittedName>
</protein>
<evidence type="ECO:0000256" key="2">
    <source>
        <dbReference type="ARBA" id="ARBA00022840"/>
    </source>
</evidence>
<sequence length="329" mass="35797">MIESKEGLQAAVKKIATLKQEIAMVIVGQETVVEQLLWSLLAGGHALLEGIPGLGKTMLVRTIADTVSLSFSRIQFTPDLMPSDITGTTLIDFGTQGSAAQRFQPGPVFGNLVLADEINRATPKTQSALLEAMQEGTVTAGGTTHVLPKPFFVLATQNPIEQEGTYPLPEAQLDRFLLKIGVEYPTREELKQIVMRTTAMEAPRARSVMTGEELTELQQDAKSLLVAEDILDLAVQLVMMTHPAEDDAPEEVKRYAKFGAGPRALQALISIGKVRALSHGRMHVSWQDLRTAALPVLRHRIVLTYEAQALGVTTDRLAASIVESIEANR</sequence>
<keyword evidence="2" id="KW-0067">ATP-binding</keyword>
<dbReference type="Gene3D" id="3.40.50.300">
    <property type="entry name" value="P-loop containing nucleotide triphosphate hydrolases"/>
    <property type="match status" value="1"/>
</dbReference>
<accession>A0A371PKX0</accession>
<dbReference type="InterPro" id="IPR050764">
    <property type="entry name" value="CbbQ/NirQ/NorQ/GpvN"/>
</dbReference>
<feature type="domain" description="ChlI/MoxR AAA lid" evidence="5">
    <location>
        <begin position="252"/>
        <end position="316"/>
    </location>
</feature>
<evidence type="ECO:0000259" key="5">
    <source>
        <dbReference type="Pfam" id="PF17863"/>
    </source>
</evidence>
<evidence type="ECO:0000256" key="3">
    <source>
        <dbReference type="ARBA" id="ARBA00061607"/>
    </source>
</evidence>
<dbReference type="SUPFAM" id="SSF52540">
    <property type="entry name" value="P-loop containing nucleoside triphosphate hydrolases"/>
    <property type="match status" value="1"/>
</dbReference>
<dbReference type="OrthoDB" id="9808397at2"/>
<gene>
    <name evidence="6" type="ORF">DX130_06085</name>
</gene>
<dbReference type="FunFam" id="3.40.50.300:FF:000640">
    <property type="entry name" value="MoxR family ATPase"/>
    <property type="match status" value="1"/>
</dbReference>
<keyword evidence="7" id="KW-1185">Reference proteome</keyword>
<dbReference type="CDD" id="cd00009">
    <property type="entry name" value="AAA"/>
    <property type="match status" value="1"/>
</dbReference>
<proteinExistence type="inferred from homology"/>
<comment type="caution">
    <text evidence="6">The sequence shown here is derived from an EMBL/GenBank/DDBJ whole genome shotgun (WGS) entry which is preliminary data.</text>
</comment>
<dbReference type="InterPro" id="IPR011703">
    <property type="entry name" value="ATPase_AAA-3"/>
</dbReference>
<dbReference type="Proteomes" id="UP000261905">
    <property type="component" value="Unassembled WGS sequence"/>
</dbReference>
<dbReference type="InterPro" id="IPR041628">
    <property type="entry name" value="ChlI/MoxR_AAA_lid"/>
</dbReference>